<feature type="domain" description="Major facilitator superfamily (MFS) profile" evidence="6">
    <location>
        <begin position="76"/>
        <end position="488"/>
    </location>
</feature>
<organism evidence="7 8">
    <name type="scientific">Paraburkholderia strydomiana</name>
    <dbReference type="NCBI Taxonomy" id="1245417"/>
    <lineage>
        <taxon>Bacteria</taxon>
        <taxon>Pseudomonadati</taxon>
        <taxon>Pseudomonadota</taxon>
        <taxon>Betaproteobacteria</taxon>
        <taxon>Burkholderiales</taxon>
        <taxon>Burkholderiaceae</taxon>
        <taxon>Paraburkholderia</taxon>
    </lineage>
</organism>
<dbReference type="Proteomes" id="UP001629392">
    <property type="component" value="Unassembled WGS sequence"/>
</dbReference>
<keyword evidence="3 5" id="KW-1133">Transmembrane helix</keyword>
<evidence type="ECO:0000256" key="5">
    <source>
        <dbReference type="SAM" id="Phobius"/>
    </source>
</evidence>
<dbReference type="InterPro" id="IPR020846">
    <property type="entry name" value="MFS_dom"/>
</dbReference>
<evidence type="ECO:0000259" key="6">
    <source>
        <dbReference type="PROSITE" id="PS50850"/>
    </source>
</evidence>
<dbReference type="InterPro" id="IPR005829">
    <property type="entry name" value="Sugar_transporter_CS"/>
</dbReference>
<dbReference type="Pfam" id="PF07690">
    <property type="entry name" value="MFS_1"/>
    <property type="match status" value="2"/>
</dbReference>
<dbReference type="PROSITE" id="PS00217">
    <property type="entry name" value="SUGAR_TRANSPORT_2"/>
    <property type="match status" value="1"/>
</dbReference>
<dbReference type="SUPFAM" id="SSF103473">
    <property type="entry name" value="MFS general substrate transporter"/>
    <property type="match status" value="1"/>
</dbReference>
<dbReference type="RefSeq" id="WP_408153416.1">
    <property type="nucleotide sequence ID" value="NZ_JAQQCL010000009.1"/>
</dbReference>
<feature type="transmembrane region" description="Helical" evidence="5">
    <location>
        <begin position="308"/>
        <end position="327"/>
    </location>
</feature>
<feature type="transmembrane region" description="Helical" evidence="5">
    <location>
        <begin position="466"/>
        <end position="485"/>
    </location>
</feature>
<gene>
    <name evidence="7" type="ORF">PQQ73_14610</name>
</gene>
<dbReference type="EMBL" id="JAQQCL010000009">
    <property type="protein sequence ID" value="MFM0717566.1"/>
    <property type="molecule type" value="Genomic_DNA"/>
</dbReference>
<evidence type="ECO:0000256" key="1">
    <source>
        <dbReference type="ARBA" id="ARBA00004141"/>
    </source>
</evidence>
<keyword evidence="4 5" id="KW-0472">Membrane</keyword>
<feature type="transmembrane region" description="Helical" evidence="5">
    <location>
        <begin position="108"/>
        <end position="130"/>
    </location>
</feature>
<keyword evidence="8" id="KW-1185">Reference proteome</keyword>
<dbReference type="Gene3D" id="1.20.1250.20">
    <property type="entry name" value="MFS general substrate transporter like domains"/>
    <property type="match status" value="1"/>
</dbReference>
<dbReference type="PANTHER" id="PTHR23508:SF10">
    <property type="entry name" value="CARBOXYLIC ACID TRANSPORTER PROTEIN HOMOLOG"/>
    <property type="match status" value="1"/>
</dbReference>
<protein>
    <submittedName>
        <fullName evidence="7">MFS transporter</fullName>
    </submittedName>
</protein>
<feature type="transmembrane region" description="Helical" evidence="5">
    <location>
        <begin position="347"/>
        <end position="365"/>
    </location>
</feature>
<evidence type="ECO:0000256" key="2">
    <source>
        <dbReference type="ARBA" id="ARBA00022692"/>
    </source>
</evidence>
<evidence type="ECO:0000256" key="3">
    <source>
        <dbReference type="ARBA" id="ARBA00022989"/>
    </source>
</evidence>
<evidence type="ECO:0000313" key="7">
    <source>
        <dbReference type="EMBL" id="MFM0717566.1"/>
    </source>
</evidence>
<dbReference type="CDD" id="cd17365">
    <property type="entry name" value="MFS_PcaK_like"/>
    <property type="match status" value="1"/>
</dbReference>
<comment type="subcellular location">
    <subcellularLocation>
        <location evidence="1">Membrane</location>
        <topology evidence="1">Multi-pass membrane protein</topology>
    </subcellularLocation>
</comment>
<evidence type="ECO:0000313" key="8">
    <source>
        <dbReference type="Proteomes" id="UP001629392"/>
    </source>
</evidence>
<dbReference type="PANTHER" id="PTHR23508">
    <property type="entry name" value="CARBOXYLIC ACID TRANSPORTER PROTEIN HOMOLOG"/>
    <property type="match status" value="1"/>
</dbReference>
<feature type="transmembrane region" description="Helical" evidence="5">
    <location>
        <begin position="76"/>
        <end position="102"/>
    </location>
</feature>
<proteinExistence type="predicted"/>
<feature type="transmembrane region" description="Helical" evidence="5">
    <location>
        <begin position="200"/>
        <end position="222"/>
    </location>
</feature>
<keyword evidence="2 5" id="KW-0812">Transmembrane</keyword>
<dbReference type="InterPro" id="IPR036259">
    <property type="entry name" value="MFS_trans_sf"/>
</dbReference>
<sequence>MPRKRLQQPSLSWKQRARAGRFMSVRITGSEPVRPLHEAVRARTKINKETQMLAARQLNVQEFLDTRPFSAFHWKIMVLGLAVLILDGFDVVAMGFIAPAIIRDWKVGQVALGPVLSMGLFGLAIGALTGGPLADRFGRRKVVIGAVFFFGLMSLLSSWSPNLAVLSLMRFLTGLGLGASQPNAATLASEYAPKKYRSMMVTVIYCGFTLGAAGGGFLSTYLIDRHGWQSILLVGGVVPILFAFVLAFVLPESAKFLAMKQGGRNALVRVLNQIEPSSADASTMFVAAERAQAGRGAIRLMVSKPHRAVTLALWVGLFMNLMTVYFLNSWLPIIVTGNHFSLSEAALVAAMMQVGGTLGNVVIGWEMDRFRAHRVMIGTLLAASVFAVILARVSFTLAGLMTMVFLLGYCTNSTNTGWTAMAANYYPTEMRATGTSWMTGIGRFGAISGAYVGAILLSLNWSFGQLIMSLTIPIGAAIVAAYIGGRRSNAVLPILRNAASH</sequence>
<feature type="transmembrane region" description="Helical" evidence="5">
    <location>
        <begin position="377"/>
        <end position="409"/>
    </location>
</feature>
<dbReference type="PROSITE" id="PS50850">
    <property type="entry name" value="MFS"/>
    <property type="match status" value="1"/>
</dbReference>
<feature type="transmembrane region" description="Helical" evidence="5">
    <location>
        <begin position="142"/>
        <end position="159"/>
    </location>
</feature>
<accession>A0ABW9EDT1</accession>
<dbReference type="PROSITE" id="PS00216">
    <property type="entry name" value="SUGAR_TRANSPORT_1"/>
    <property type="match status" value="1"/>
</dbReference>
<comment type="caution">
    <text evidence="7">The sequence shown here is derived from an EMBL/GenBank/DDBJ whole genome shotgun (WGS) entry which is preliminary data.</text>
</comment>
<feature type="transmembrane region" description="Helical" evidence="5">
    <location>
        <begin position="228"/>
        <end position="250"/>
    </location>
</feature>
<feature type="transmembrane region" description="Helical" evidence="5">
    <location>
        <begin position="440"/>
        <end position="459"/>
    </location>
</feature>
<evidence type="ECO:0000256" key="4">
    <source>
        <dbReference type="ARBA" id="ARBA00023136"/>
    </source>
</evidence>
<dbReference type="InterPro" id="IPR011701">
    <property type="entry name" value="MFS"/>
</dbReference>
<reference evidence="7 8" key="1">
    <citation type="journal article" date="2024" name="Chem. Sci.">
        <title>Discovery of megapolipeptins by genome mining of a Burkholderiales bacteria collection.</title>
        <authorList>
            <person name="Paulo B.S."/>
            <person name="Recchia M.J.J."/>
            <person name="Lee S."/>
            <person name="Fergusson C.H."/>
            <person name="Romanowski S.B."/>
            <person name="Hernandez A."/>
            <person name="Krull N."/>
            <person name="Liu D.Y."/>
            <person name="Cavanagh H."/>
            <person name="Bos A."/>
            <person name="Gray C.A."/>
            <person name="Murphy B.T."/>
            <person name="Linington R.G."/>
            <person name="Eustaquio A.S."/>
        </authorList>
    </citation>
    <scope>NUCLEOTIDE SEQUENCE [LARGE SCALE GENOMIC DNA]</scope>
    <source>
        <strain evidence="7 8">RL17-350-BIC-E</strain>
    </source>
</reference>
<name>A0ABW9EDT1_9BURK</name>